<name>A0A9W4VYH9_9GAMM</name>
<evidence type="ECO:0000313" key="4">
    <source>
        <dbReference type="Proteomes" id="UP001152485"/>
    </source>
</evidence>
<comment type="caution">
    <text evidence="1">The sequence shown here is derived from an EMBL/GenBank/DDBJ whole genome shotgun (WGS) entry which is preliminary data.</text>
</comment>
<dbReference type="Proteomes" id="UP001152485">
    <property type="component" value="Unassembled WGS sequence"/>
</dbReference>
<evidence type="ECO:0000313" key="3">
    <source>
        <dbReference type="Proteomes" id="UP001152467"/>
    </source>
</evidence>
<dbReference type="AlphaFoldDB" id="A0A9W4VYH9"/>
<dbReference type="EMBL" id="CAMAPD010000017">
    <property type="protein sequence ID" value="CAH9064628.1"/>
    <property type="molecule type" value="Genomic_DNA"/>
</dbReference>
<protein>
    <submittedName>
        <fullName evidence="1">Uncharacterized protein</fullName>
    </submittedName>
</protein>
<dbReference type="Proteomes" id="UP001152467">
    <property type="component" value="Unassembled WGS sequence"/>
</dbReference>
<sequence length="64" mass="7774">MAFLHEIKKCAILKTNPLKYQQKKVFFLFIYKIETIIEKNIRLARQFIGALKLMSIYFHIFYCI</sequence>
<keyword evidence="3" id="KW-1185">Reference proteome</keyword>
<evidence type="ECO:0000313" key="2">
    <source>
        <dbReference type="EMBL" id="CAH9064628.1"/>
    </source>
</evidence>
<evidence type="ECO:0000313" key="1">
    <source>
        <dbReference type="EMBL" id="CAH9063795.1"/>
    </source>
</evidence>
<gene>
    <name evidence="1" type="ORF">PSECIP111854_03295</name>
    <name evidence="2" type="ORF">PSECIP111951_03178</name>
</gene>
<proteinExistence type="predicted"/>
<accession>A0A9W4VYH9</accession>
<organism evidence="1 3">
    <name type="scientific">Pseudoalteromonas holothuriae</name>
    <dbReference type="NCBI Taxonomy" id="2963714"/>
    <lineage>
        <taxon>Bacteria</taxon>
        <taxon>Pseudomonadati</taxon>
        <taxon>Pseudomonadota</taxon>
        <taxon>Gammaproteobacteria</taxon>
        <taxon>Alteromonadales</taxon>
        <taxon>Pseudoalteromonadaceae</taxon>
        <taxon>Pseudoalteromonas</taxon>
    </lineage>
</organism>
<reference evidence="1 4" key="1">
    <citation type="submission" date="2022-07" db="EMBL/GenBank/DDBJ databases">
        <authorList>
            <person name="Criscuolo A."/>
        </authorList>
    </citation>
    <scope>NUCLEOTIDE SEQUENCE</scope>
    <source>
        <strain evidence="4">CIP 111951</strain>
        <strain evidence="1">CIP111854</strain>
        <strain evidence="2">CIP111951</strain>
    </source>
</reference>
<dbReference type="EMBL" id="CAMAPC010000016">
    <property type="protein sequence ID" value="CAH9063795.1"/>
    <property type="molecule type" value="Genomic_DNA"/>
</dbReference>